<protein>
    <submittedName>
        <fullName evidence="4">Uncharacterized protein</fullName>
    </submittedName>
</protein>
<feature type="signal peptide" evidence="3">
    <location>
        <begin position="1"/>
        <end position="15"/>
    </location>
</feature>
<dbReference type="AlphaFoldDB" id="A0AA36G3Y9"/>
<sequence length="352" mass="39224">MLSLLSLLIASGTVLRPDTELWTPITYPDPRVNATLCNSKDNSTVCDPDHLLSDQWRATIDETVRTQVERLHNTSIQYVDDAPEECMNETESFQMYVLLARRINATVNSTVTSDELKTFGDGLVEQMGLNNQTCKNFLVLIVVETAHSAYARTGRHIRMPADLMEQAFNSSTNPFTEKNYMEVLNQIVEKIGDSLMKIFEPSTEPPTEAPVPQTSETLSESTEDTTTSSEKPGFIVLENGNKSVMVLMLCLTVILIIAITTISYKQIRDLESNDKPISSHFREFTNAYNSSSSQETVIRDTVTIPQMLDADLEGPSAYQHDFCRSPPLTAVKLSTDAGLPKTESPSEIRKTL</sequence>
<keyword evidence="3" id="KW-0732">Signal</keyword>
<accession>A0AA36G3Y9</accession>
<keyword evidence="2" id="KW-0472">Membrane</keyword>
<dbReference type="Proteomes" id="UP001177023">
    <property type="component" value="Unassembled WGS sequence"/>
</dbReference>
<feature type="compositionally biased region" description="Low complexity" evidence="1">
    <location>
        <begin position="214"/>
        <end position="230"/>
    </location>
</feature>
<comment type="caution">
    <text evidence="4">The sequence shown here is derived from an EMBL/GenBank/DDBJ whole genome shotgun (WGS) entry which is preliminary data.</text>
</comment>
<dbReference type="PANTHER" id="PTHR33748">
    <property type="entry name" value="PROTEIN CBG04600"/>
    <property type="match status" value="1"/>
</dbReference>
<dbReference type="GO" id="GO:0005892">
    <property type="term" value="C:acetylcholine-gated channel complex"/>
    <property type="evidence" value="ECO:0007669"/>
    <property type="project" value="InterPro"/>
</dbReference>
<evidence type="ECO:0000313" key="4">
    <source>
        <dbReference type="EMBL" id="CAJ0574994.1"/>
    </source>
</evidence>
<dbReference type="Pfam" id="PF17175">
    <property type="entry name" value="MOLO1"/>
    <property type="match status" value="1"/>
</dbReference>
<evidence type="ECO:0000256" key="3">
    <source>
        <dbReference type="SAM" id="SignalP"/>
    </source>
</evidence>
<evidence type="ECO:0000256" key="1">
    <source>
        <dbReference type="SAM" id="MobiDB-lite"/>
    </source>
</evidence>
<keyword evidence="2" id="KW-1133">Transmembrane helix</keyword>
<organism evidence="4 5">
    <name type="scientific">Mesorhabditis spiculigera</name>
    <dbReference type="NCBI Taxonomy" id="96644"/>
    <lineage>
        <taxon>Eukaryota</taxon>
        <taxon>Metazoa</taxon>
        <taxon>Ecdysozoa</taxon>
        <taxon>Nematoda</taxon>
        <taxon>Chromadorea</taxon>
        <taxon>Rhabditida</taxon>
        <taxon>Rhabditina</taxon>
        <taxon>Rhabditomorpha</taxon>
        <taxon>Rhabditoidea</taxon>
        <taxon>Rhabditidae</taxon>
        <taxon>Mesorhabditinae</taxon>
        <taxon>Mesorhabditis</taxon>
    </lineage>
</organism>
<reference evidence="4" key="1">
    <citation type="submission" date="2023-06" db="EMBL/GenBank/DDBJ databases">
        <authorList>
            <person name="Delattre M."/>
        </authorList>
    </citation>
    <scope>NUCLEOTIDE SEQUENCE</scope>
    <source>
        <strain evidence="4">AF72</strain>
    </source>
</reference>
<feature type="chain" id="PRO_5041469689" evidence="3">
    <location>
        <begin position="16"/>
        <end position="352"/>
    </location>
</feature>
<feature type="region of interest" description="Disordered" evidence="1">
    <location>
        <begin position="199"/>
        <end position="233"/>
    </location>
</feature>
<feature type="non-terminal residue" evidence="4">
    <location>
        <position position="1"/>
    </location>
</feature>
<evidence type="ECO:0000256" key="2">
    <source>
        <dbReference type="SAM" id="Phobius"/>
    </source>
</evidence>
<name>A0AA36G3Y9_9BILA</name>
<feature type="transmembrane region" description="Helical" evidence="2">
    <location>
        <begin position="244"/>
        <end position="264"/>
    </location>
</feature>
<dbReference type="PANTHER" id="PTHR33748:SF2">
    <property type="entry name" value="CONSERVED PLASMA MEMBRANE PROTEIN"/>
    <property type="match status" value="1"/>
</dbReference>
<keyword evidence="2" id="KW-0812">Transmembrane</keyword>
<proteinExistence type="predicted"/>
<dbReference type="EMBL" id="CATQJA010002635">
    <property type="protein sequence ID" value="CAJ0574994.1"/>
    <property type="molecule type" value="Genomic_DNA"/>
</dbReference>
<evidence type="ECO:0000313" key="5">
    <source>
        <dbReference type="Proteomes" id="UP001177023"/>
    </source>
</evidence>
<dbReference type="InterPro" id="IPR033438">
    <property type="entry name" value="MOLO1"/>
</dbReference>
<keyword evidence="5" id="KW-1185">Reference proteome</keyword>
<gene>
    <name evidence="4" type="ORF">MSPICULIGERA_LOCUS13313</name>
</gene>
<dbReference type="Gene3D" id="3.10.310.50">
    <property type="match status" value="1"/>
</dbReference>